<dbReference type="EMBL" id="KB446540">
    <property type="protein sequence ID" value="EME43386.1"/>
    <property type="molecule type" value="Genomic_DNA"/>
</dbReference>
<gene>
    <name evidence="2" type="ORF">DOTSEDRAFT_25336</name>
</gene>
<feature type="compositionally biased region" description="Low complexity" evidence="1">
    <location>
        <begin position="62"/>
        <end position="84"/>
    </location>
</feature>
<evidence type="ECO:0000313" key="3">
    <source>
        <dbReference type="Proteomes" id="UP000016933"/>
    </source>
</evidence>
<reference evidence="3" key="1">
    <citation type="journal article" date="2012" name="PLoS Genet.">
        <title>The genomes of the fungal plant pathogens Cladosporium fulvum and Dothistroma septosporum reveal adaptation to different hosts and lifestyles but also signatures of common ancestry.</title>
        <authorList>
            <person name="de Wit P.J.G.M."/>
            <person name="van der Burgt A."/>
            <person name="Oekmen B."/>
            <person name="Stergiopoulos I."/>
            <person name="Abd-Elsalam K.A."/>
            <person name="Aerts A.L."/>
            <person name="Bahkali A.H."/>
            <person name="Beenen H.G."/>
            <person name="Chettri P."/>
            <person name="Cox M.P."/>
            <person name="Datema E."/>
            <person name="de Vries R.P."/>
            <person name="Dhillon B."/>
            <person name="Ganley A.R."/>
            <person name="Griffiths S.A."/>
            <person name="Guo Y."/>
            <person name="Hamelin R.C."/>
            <person name="Henrissat B."/>
            <person name="Kabir M.S."/>
            <person name="Jashni M.K."/>
            <person name="Kema G."/>
            <person name="Klaubauf S."/>
            <person name="Lapidus A."/>
            <person name="Levasseur A."/>
            <person name="Lindquist E."/>
            <person name="Mehrabi R."/>
            <person name="Ohm R.A."/>
            <person name="Owen T.J."/>
            <person name="Salamov A."/>
            <person name="Schwelm A."/>
            <person name="Schijlen E."/>
            <person name="Sun H."/>
            <person name="van den Burg H.A."/>
            <person name="van Ham R.C.H.J."/>
            <person name="Zhang S."/>
            <person name="Goodwin S.B."/>
            <person name="Grigoriev I.V."/>
            <person name="Collemare J."/>
            <person name="Bradshaw R.E."/>
        </authorList>
    </citation>
    <scope>NUCLEOTIDE SEQUENCE [LARGE SCALE GENOMIC DNA]</scope>
    <source>
        <strain evidence="3">NZE10 / CBS 128990</strain>
    </source>
</reference>
<accession>M2YN69</accession>
<dbReference type="eggNOG" id="ENOG502STCS">
    <property type="taxonomic scope" value="Eukaryota"/>
</dbReference>
<dbReference type="HOGENOM" id="CLU_189307_0_0_1"/>
<dbReference type="AlphaFoldDB" id="M2YN69"/>
<name>M2YN69_DOTSN</name>
<sequence>MSGSMAHVYSTEGLEHPAQDQFAQQYDIGNPDAAAKSYQRIMHQHTKQQFELATASSRRRSANSGSISSLTPESSTGSMSSTSS</sequence>
<protein>
    <submittedName>
        <fullName evidence="2">Uncharacterized protein</fullName>
    </submittedName>
</protein>
<dbReference type="OrthoDB" id="5218421at2759"/>
<evidence type="ECO:0000313" key="2">
    <source>
        <dbReference type="EMBL" id="EME43386.1"/>
    </source>
</evidence>
<proteinExistence type="predicted"/>
<keyword evidence="3" id="KW-1185">Reference proteome</keyword>
<evidence type="ECO:0000256" key="1">
    <source>
        <dbReference type="SAM" id="MobiDB-lite"/>
    </source>
</evidence>
<reference evidence="2 3" key="2">
    <citation type="journal article" date="2012" name="PLoS Pathog.">
        <title>Diverse lifestyles and strategies of plant pathogenesis encoded in the genomes of eighteen Dothideomycetes fungi.</title>
        <authorList>
            <person name="Ohm R.A."/>
            <person name="Feau N."/>
            <person name="Henrissat B."/>
            <person name="Schoch C.L."/>
            <person name="Horwitz B.A."/>
            <person name="Barry K.W."/>
            <person name="Condon B.J."/>
            <person name="Copeland A.C."/>
            <person name="Dhillon B."/>
            <person name="Glaser F."/>
            <person name="Hesse C.N."/>
            <person name="Kosti I."/>
            <person name="LaButti K."/>
            <person name="Lindquist E.A."/>
            <person name="Lucas S."/>
            <person name="Salamov A.A."/>
            <person name="Bradshaw R.E."/>
            <person name="Ciuffetti L."/>
            <person name="Hamelin R.C."/>
            <person name="Kema G.H.J."/>
            <person name="Lawrence C."/>
            <person name="Scott J.A."/>
            <person name="Spatafora J.W."/>
            <person name="Turgeon B.G."/>
            <person name="de Wit P.J.G.M."/>
            <person name="Zhong S."/>
            <person name="Goodwin S.B."/>
            <person name="Grigoriev I.V."/>
        </authorList>
    </citation>
    <scope>NUCLEOTIDE SEQUENCE [LARGE SCALE GENOMIC DNA]</scope>
    <source>
        <strain evidence="3">NZE10 / CBS 128990</strain>
    </source>
</reference>
<organism evidence="2 3">
    <name type="scientific">Dothistroma septosporum (strain NZE10 / CBS 128990)</name>
    <name type="common">Red band needle blight fungus</name>
    <name type="synonym">Mycosphaerella pini</name>
    <dbReference type="NCBI Taxonomy" id="675120"/>
    <lineage>
        <taxon>Eukaryota</taxon>
        <taxon>Fungi</taxon>
        <taxon>Dikarya</taxon>
        <taxon>Ascomycota</taxon>
        <taxon>Pezizomycotina</taxon>
        <taxon>Dothideomycetes</taxon>
        <taxon>Dothideomycetidae</taxon>
        <taxon>Mycosphaerellales</taxon>
        <taxon>Mycosphaerellaceae</taxon>
        <taxon>Dothistroma</taxon>
    </lineage>
</organism>
<feature type="region of interest" description="Disordered" evidence="1">
    <location>
        <begin position="1"/>
        <end position="84"/>
    </location>
</feature>
<dbReference type="Proteomes" id="UP000016933">
    <property type="component" value="Unassembled WGS sequence"/>
</dbReference>